<evidence type="ECO:0008006" key="3">
    <source>
        <dbReference type="Google" id="ProtNLM"/>
    </source>
</evidence>
<dbReference type="RefSeq" id="WP_307377017.1">
    <property type="nucleotide sequence ID" value="NZ_JAUSUW010000018.1"/>
</dbReference>
<dbReference type="Proteomes" id="UP001238496">
    <property type="component" value="Unassembled WGS sequence"/>
</dbReference>
<reference evidence="1 2" key="1">
    <citation type="submission" date="2023-07" db="EMBL/GenBank/DDBJ databases">
        <title>Genomic Encyclopedia of Type Strains, Phase IV (KMG-IV): sequencing the most valuable type-strain genomes for metagenomic binning, comparative biology and taxonomic classification.</title>
        <authorList>
            <person name="Goeker M."/>
        </authorList>
    </citation>
    <scope>NUCLEOTIDE SEQUENCE [LARGE SCALE GENOMIC DNA]</scope>
    <source>
        <strain evidence="1 2">DSM 1111</strain>
    </source>
</reference>
<comment type="caution">
    <text evidence="1">The sequence shown here is derived from an EMBL/GenBank/DDBJ whole genome shotgun (WGS) entry which is preliminary data.</text>
</comment>
<organism evidence="1 2">
    <name type="scientific">Peteryoungia aggregata LMG 23059</name>
    <dbReference type="NCBI Taxonomy" id="1368425"/>
    <lineage>
        <taxon>Bacteria</taxon>
        <taxon>Pseudomonadati</taxon>
        <taxon>Pseudomonadota</taxon>
        <taxon>Alphaproteobacteria</taxon>
        <taxon>Hyphomicrobiales</taxon>
        <taxon>Rhizobiaceae</taxon>
        <taxon>Peteryoungia</taxon>
    </lineage>
</organism>
<protein>
    <recommendedName>
        <fullName evidence="3">DNA-directed DNA polymerase family A palm domain-containing protein</fullName>
    </recommendedName>
</protein>
<keyword evidence="2" id="KW-1185">Reference proteome</keyword>
<accession>A0ABU0GEZ9</accession>
<proteinExistence type="predicted"/>
<sequence length="497" mass="57270">MTDETSALPPSRPFDVNRWSDYPELNNCLTDLVTELERQENRKRQRGTTESKKLREAVRAIVLDLYVAWKTDPDLLVGISLANRSYTTESRYRALFLYWSSFRAAYYLLVQAGYVEEVMAGFHDPRTGVGRNTRIRATPKLIDLLTRKAELNLPRVFTRNHGSEILILRDTCKNPVEYEETASTRDMRETLTRINDHLQRHWIDLRITDEQYRLLQARMKRAYASGTDDSPVIDVSKRTLLRIFNNGSWDEGGRFYGGWWQNIPKTYRRSITIDDKPTVEVDYKTFHPVLLYAQMGAKLEGSAYDLGLPDIPRDLIKVTFNKMVNAPGRIQKPANFPAQRIGMTWHQFQAAIADRHAPIKQFFNSGAGVKLQRLDSELAQNIMLRFIGKGLGYVCLPVHDSFLVQSALADDLKNVMIEEFYNISGHTIQVETIDGTGWDLEQDNHSKPDYINTTITDKQFAAEGDYKGYEQRRLDWLYGMDRWGRPRGLPPTITSAD</sequence>
<evidence type="ECO:0000313" key="1">
    <source>
        <dbReference type="EMBL" id="MDQ0423306.1"/>
    </source>
</evidence>
<name>A0ABU0GEZ9_9HYPH</name>
<evidence type="ECO:0000313" key="2">
    <source>
        <dbReference type="Proteomes" id="UP001238496"/>
    </source>
</evidence>
<gene>
    <name evidence="1" type="ORF">J2045_004358</name>
</gene>
<dbReference type="EMBL" id="JAUSUW010000018">
    <property type="protein sequence ID" value="MDQ0423306.1"/>
    <property type="molecule type" value="Genomic_DNA"/>
</dbReference>